<reference evidence="1 2" key="1">
    <citation type="submission" date="2024-01" db="EMBL/GenBank/DDBJ databases">
        <authorList>
            <person name="Waweru B."/>
        </authorList>
    </citation>
    <scope>NUCLEOTIDE SEQUENCE [LARGE SCALE GENOMIC DNA]</scope>
</reference>
<protein>
    <submittedName>
        <fullName evidence="1">Uncharacterized protein</fullName>
    </submittedName>
</protein>
<dbReference type="AlphaFoldDB" id="A0AAV1S492"/>
<organism evidence="1 2">
    <name type="scientific">Dovyalis caffra</name>
    <dbReference type="NCBI Taxonomy" id="77055"/>
    <lineage>
        <taxon>Eukaryota</taxon>
        <taxon>Viridiplantae</taxon>
        <taxon>Streptophyta</taxon>
        <taxon>Embryophyta</taxon>
        <taxon>Tracheophyta</taxon>
        <taxon>Spermatophyta</taxon>
        <taxon>Magnoliopsida</taxon>
        <taxon>eudicotyledons</taxon>
        <taxon>Gunneridae</taxon>
        <taxon>Pentapetalae</taxon>
        <taxon>rosids</taxon>
        <taxon>fabids</taxon>
        <taxon>Malpighiales</taxon>
        <taxon>Salicaceae</taxon>
        <taxon>Flacourtieae</taxon>
        <taxon>Dovyalis</taxon>
    </lineage>
</organism>
<name>A0AAV1S492_9ROSI</name>
<dbReference type="Proteomes" id="UP001314170">
    <property type="component" value="Unassembled WGS sequence"/>
</dbReference>
<evidence type="ECO:0000313" key="2">
    <source>
        <dbReference type="Proteomes" id="UP001314170"/>
    </source>
</evidence>
<proteinExistence type="predicted"/>
<dbReference type="EMBL" id="CAWUPB010001173">
    <property type="protein sequence ID" value="CAK7346274.1"/>
    <property type="molecule type" value="Genomic_DNA"/>
</dbReference>
<sequence>MAFKDLRCPSPHDAVLLLQLSLASKRSTLTGEGREVVRECLGWRQKGKFGWGRYWSDRMNYEIGVAQVTTILGPSIPSLAQAQLID</sequence>
<gene>
    <name evidence="1" type="ORF">DCAF_LOCUS18947</name>
</gene>
<evidence type="ECO:0000313" key="1">
    <source>
        <dbReference type="EMBL" id="CAK7346274.1"/>
    </source>
</evidence>
<keyword evidence="2" id="KW-1185">Reference proteome</keyword>
<accession>A0AAV1S492</accession>
<comment type="caution">
    <text evidence="1">The sequence shown here is derived from an EMBL/GenBank/DDBJ whole genome shotgun (WGS) entry which is preliminary data.</text>
</comment>